<gene>
    <name evidence="2" type="ORF">ERS007681_03193</name>
</gene>
<dbReference type="EMBL" id="CFOE01000518">
    <property type="protein sequence ID" value="CFE42509.1"/>
    <property type="molecule type" value="Genomic_DNA"/>
</dbReference>
<proteinExistence type="predicted"/>
<dbReference type="AlphaFoldDB" id="A0A654TCF9"/>
<protein>
    <submittedName>
        <fullName evidence="2">Uncharacterized protein</fullName>
    </submittedName>
</protein>
<reference evidence="2 3" key="1">
    <citation type="submission" date="2015-03" db="EMBL/GenBank/DDBJ databases">
        <authorList>
            <consortium name="Pathogen Informatics"/>
        </authorList>
    </citation>
    <scope>NUCLEOTIDE SEQUENCE [LARGE SCALE GENOMIC DNA]</scope>
    <source>
        <strain evidence="2 3">G09901357</strain>
    </source>
</reference>
<feature type="compositionally biased region" description="Polar residues" evidence="1">
    <location>
        <begin position="32"/>
        <end position="42"/>
    </location>
</feature>
<organism evidence="2 3">
    <name type="scientific">Mycobacterium tuberculosis</name>
    <dbReference type="NCBI Taxonomy" id="1773"/>
    <lineage>
        <taxon>Bacteria</taxon>
        <taxon>Bacillati</taxon>
        <taxon>Actinomycetota</taxon>
        <taxon>Actinomycetes</taxon>
        <taxon>Mycobacteriales</taxon>
        <taxon>Mycobacteriaceae</taxon>
        <taxon>Mycobacterium</taxon>
        <taxon>Mycobacterium tuberculosis complex</taxon>
    </lineage>
</organism>
<sequence length="95" mass="9505">MPARSNASHDTSNSNRCWGSIASASLGAIPKNSASKPATSVKNPPHRVYDLPTASGSGSNNPATSQPRSAGNSETASRPCATSSHSVSGESTPPG</sequence>
<name>A0A654TCF9_MYCTX</name>
<evidence type="ECO:0000256" key="1">
    <source>
        <dbReference type="SAM" id="MobiDB-lite"/>
    </source>
</evidence>
<dbReference type="Proteomes" id="UP000048289">
    <property type="component" value="Unassembled WGS sequence"/>
</dbReference>
<evidence type="ECO:0000313" key="3">
    <source>
        <dbReference type="Proteomes" id="UP000048289"/>
    </source>
</evidence>
<evidence type="ECO:0000313" key="2">
    <source>
        <dbReference type="EMBL" id="CFE42509.1"/>
    </source>
</evidence>
<feature type="region of interest" description="Disordered" evidence="1">
    <location>
        <begin position="29"/>
        <end position="95"/>
    </location>
</feature>
<accession>A0A654TCF9</accession>
<feature type="compositionally biased region" description="Polar residues" evidence="1">
    <location>
        <begin position="54"/>
        <end position="95"/>
    </location>
</feature>